<reference evidence="2 3" key="1">
    <citation type="journal article" date="2008" name="PLoS Genet.">
        <title>Genomic islands in the pathogenic filamentous fungus Aspergillus fumigatus.</title>
        <authorList>
            <person name="Fedorova N.D."/>
            <person name="Khaldi N."/>
            <person name="Joardar V.S."/>
            <person name="Maiti R."/>
            <person name="Amedeo P."/>
            <person name="Anderson M.J."/>
            <person name="Crabtree J."/>
            <person name="Silva J.C."/>
            <person name="Badger J.H."/>
            <person name="Albarraq A."/>
            <person name="Angiuoli S."/>
            <person name="Bussey H."/>
            <person name="Bowyer P."/>
            <person name="Cotty P.J."/>
            <person name="Dyer P.S."/>
            <person name="Egan A."/>
            <person name="Galens K."/>
            <person name="Fraser-Liggett C.M."/>
            <person name="Haas B.J."/>
            <person name="Inman J.M."/>
            <person name="Kent R."/>
            <person name="Lemieux S."/>
            <person name="Malavazi I."/>
            <person name="Orvis J."/>
            <person name="Roemer T."/>
            <person name="Ronning C.M."/>
            <person name="Sundaram J.P."/>
            <person name="Sutton G."/>
            <person name="Turner G."/>
            <person name="Venter J.C."/>
            <person name="White O.R."/>
            <person name="Whitty B.R."/>
            <person name="Youngman P."/>
            <person name="Wolfe K.H."/>
            <person name="Goldman G.H."/>
            <person name="Wortman J.R."/>
            <person name="Jiang B."/>
            <person name="Denning D.W."/>
            <person name="Nierman W.C."/>
        </authorList>
    </citation>
    <scope>NUCLEOTIDE SEQUENCE [LARGE SCALE GENOMIC DNA]</scope>
    <source>
        <strain evidence="3">CBS 144.89 / FGSC A1163 / CEA10</strain>
    </source>
</reference>
<accession>B0XW37</accession>
<dbReference type="VEuPathDB" id="FungiDB:AFUB_023450"/>
<organism evidence="2 3">
    <name type="scientific">Aspergillus fumigatus (strain CBS 144.89 / FGSC A1163 / CEA10)</name>
    <name type="common">Neosartorya fumigata</name>
    <dbReference type="NCBI Taxonomy" id="451804"/>
    <lineage>
        <taxon>Eukaryota</taxon>
        <taxon>Fungi</taxon>
        <taxon>Dikarya</taxon>
        <taxon>Ascomycota</taxon>
        <taxon>Pezizomycotina</taxon>
        <taxon>Eurotiomycetes</taxon>
        <taxon>Eurotiomycetidae</taxon>
        <taxon>Eurotiales</taxon>
        <taxon>Aspergillaceae</taxon>
        <taxon>Aspergillus</taxon>
        <taxon>Aspergillus subgen. Fumigati</taxon>
    </lineage>
</organism>
<dbReference type="EMBL" id="DS499595">
    <property type="protein sequence ID" value="EDP54289.1"/>
    <property type="molecule type" value="Genomic_DNA"/>
</dbReference>
<keyword evidence="3" id="KW-1185">Reference proteome</keyword>
<evidence type="ECO:0000313" key="2">
    <source>
        <dbReference type="EMBL" id="EDP54289.1"/>
    </source>
</evidence>
<dbReference type="HOGENOM" id="CLU_2605582_0_0_1"/>
<name>B0XW37_ASPFC</name>
<dbReference type="Proteomes" id="UP000001699">
    <property type="component" value="Unassembled WGS sequence"/>
</dbReference>
<proteinExistence type="predicted"/>
<gene>
    <name evidence="2" type="ORF">AFUB_023450</name>
</gene>
<feature type="compositionally biased region" description="Polar residues" evidence="1">
    <location>
        <begin position="20"/>
        <end position="30"/>
    </location>
</feature>
<evidence type="ECO:0000256" key="1">
    <source>
        <dbReference type="SAM" id="MobiDB-lite"/>
    </source>
</evidence>
<protein>
    <submittedName>
        <fullName evidence="2">Uncharacterized protein</fullName>
    </submittedName>
</protein>
<evidence type="ECO:0000313" key="3">
    <source>
        <dbReference type="Proteomes" id="UP000001699"/>
    </source>
</evidence>
<feature type="region of interest" description="Disordered" evidence="1">
    <location>
        <begin position="1"/>
        <end position="30"/>
    </location>
</feature>
<sequence length="79" mass="8005">MVTEVMPAAPPHSKRRIGDSSASGKGSANWTKILRRSSGDTIVLDTAPATPPAMNAAITGSDILSLVLVKTGVLFSGGA</sequence>
<dbReference type="AlphaFoldDB" id="B0XW37"/>